<dbReference type="CDD" id="cd02440">
    <property type="entry name" value="AdoMet_MTases"/>
    <property type="match status" value="1"/>
</dbReference>
<dbReference type="AlphaFoldDB" id="A0A662D3J9"/>
<comment type="caution">
    <text evidence="10">The sequence shown here is derived from an EMBL/GenBank/DDBJ whole genome shotgun (WGS) entry which is preliminary data.</text>
</comment>
<comment type="subcellular location">
    <subcellularLocation>
        <location evidence="7">Cytoplasm</location>
    </subcellularLocation>
</comment>
<keyword evidence="6 7" id="KW-0694">RNA-binding</keyword>
<feature type="binding site" evidence="7 8">
    <location>
        <position position="25"/>
    </location>
    <ligand>
        <name>S-adenosyl-L-methionine</name>
        <dbReference type="ChEBI" id="CHEBI:59789"/>
    </ligand>
</feature>
<comment type="function">
    <text evidence="7">Specifically dimethylates two adjacent adenosines (A1518 and A1519) in the loop of a conserved hairpin near the 3'-end of 16S rRNA in the 30S particle. May play a critical role in biogenesis of 30S subunits.</text>
</comment>
<keyword evidence="5 7" id="KW-0949">S-adenosyl-L-methionine</keyword>
<evidence type="ECO:0000256" key="1">
    <source>
        <dbReference type="ARBA" id="ARBA00022490"/>
    </source>
</evidence>
<keyword evidence="3 7" id="KW-0489">Methyltransferase</keyword>
<comment type="catalytic activity">
    <reaction evidence="7">
        <text>adenosine(1518)/adenosine(1519) in 16S rRNA + 4 S-adenosyl-L-methionine = N(6)-dimethyladenosine(1518)/N(6)-dimethyladenosine(1519) in 16S rRNA + 4 S-adenosyl-L-homocysteine + 4 H(+)</text>
        <dbReference type="Rhea" id="RHEA:19609"/>
        <dbReference type="Rhea" id="RHEA-COMP:10232"/>
        <dbReference type="Rhea" id="RHEA-COMP:10233"/>
        <dbReference type="ChEBI" id="CHEBI:15378"/>
        <dbReference type="ChEBI" id="CHEBI:57856"/>
        <dbReference type="ChEBI" id="CHEBI:59789"/>
        <dbReference type="ChEBI" id="CHEBI:74411"/>
        <dbReference type="ChEBI" id="CHEBI:74493"/>
        <dbReference type="EC" id="2.1.1.182"/>
    </reaction>
</comment>
<dbReference type="GO" id="GO:0052908">
    <property type="term" value="F:16S rRNA (adenine(1518)-N(6)/adenine(1519)-N(6))-dimethyltransferase activity"/>
    <property type="evidence" value="ECO:0007669"/>
    <property type="project" value="UniProtKB-EC"/>
</dbReference>
<dbReference type="EC" id="2.1.1.182" evidence="7"/>
<dbReference type="InterPro" id="IPR029063">
    <property type="entry name" value="SAM-dependent_MTases_sf"/>
</dbReference>
<feature type="binding site" evidence="7 8">
    <location>
        <position position="73"/>
    </location>
    <ligand>
        <name>S-adenosyl-L-methionine</name>
        <dbReference type="ChEBI" id="CHEBI:59789"/>
    </ligand>
</feature>
<dbReference type="EMBL" id="QMPY01000135">
    <property type="protein sequence ID" value="RLE06935.1"/>
    <property type="molecule type" value="Genomic_DNA"/>
</dbReference>
<dbReference type="PANTHER" id="PTHR11727:SF7">
    <property type="entry name" value="DIMETHYLADENOSINE TRANSFERASE-RELATED"/>
    <property type="match status" value="1"/>
</dbReference>
<dbReference type="FunFam" id="3.40.50.150:FF:000023">
    <property type="entry name" value="Ribosomal RNA small subunit methyltransferase A"/>
    <property type="match status" value="1"/>
</dbReference>
<evidence type="ECO:0000256" key="5">
    <source>
        <dbReference type="ARBA" id="ARBA00022691"/>
    </source>
</evidence>
<evidence type="ECO:0000259" key="9">
    <source>
        <dbReference type="SMART" id="SM00650"/>
    </source>
</evidence>
<protein>
    <recommendedName>
        <fullName evidence="7">Ribosomal RNA small subunit methyltransferase A</fullName>
        <ecNumber evidence="7">2.1.1.182</ecNumber>
    </recommendedName>
    <alternativeName>
        <fullName evidence="7">16S rRNA (adenine(1518)-N(6)/adenine(1519)-N(6))-dimethyltransferase</fullName>
    </alternativeName>
    <alternativeName>
        <fullName evidence="7">16S rRNA dimethyladenosine transferase</fullName>
    </alternativeName>
    <alternativeName>
        <fullName evidence="7">16S rRNA dimethylase</fullName>
    </alternativeName>
    <alternativeName>
        <fullName evidence="7">S-adenosylmethionine-6-N', N'-adenosyl(rRNA) dimethyltransferase</fullName>
    </alternativeName>
</protein>
<dbReference type="NCBIfam" id="TIGR00755">
    <property type="entry name" value="ksgA"/>
    <property type="match status" value="1"/>
</dbReference>
<evidence type="ECO:0000313" key="11">
    <source>
        <dbReference type="Proteomes" id="UP000277457"/>
    </source>
</evidence>
<feature type="binding site" evidence="7 8">
    <location>
        <position position="52"/>
    </location>
    <ligand>
        <name>S-adenosyl-L-methionine</name>
        <dbReference type="ChEBI" id="CHEBI:59789"/>
    </ligand>
</feature>
<evidence type="ECO:0000256" key="3">
    <source>
        <dbReference type="ARBA" id="ARBA00022603"/>
    </source>
</evidence>
<sequence>MKLKEKTEYLWYEYNFTPRRELGQNFLIDPHIVDRIIESLKLTRSDVVLEIGAGTGVLTEKLVQRSGKVVAVEIDERLCELLRKELKGYKNLEIVCEDITKIPLGEKFSNLDYSVKVAGNLPYGIASSLLLNLAKQEWVKEMVVMVQREVAERMLAKPGCKKRGALTVLLNYYATSSKIIDVPPQAFTPSSKVGSSVIKVKKKSKHRVKDEENFASVVKASFSLRRKMLANSLSAGLGMDRELIKERLRQVEIDWRRRAEELTLEEFIRMSESLYWN</sequence>
<evidence type="ECO:0000256" key="4">
    <source>
        <dbReference type="ARBA" id="ARBA00022679"/>
    </source>
</evidence>
<keyword evidence="1 7" id="KW-0963">Cytoplasm</keyword>
<gene>
    <name evidence="7 10" type="primary">rsmA</name>
    <name evidence="7" type="synonym">ksgA</name>
    <name evidence="10" type="ORF">DRZ78_03840</name>
</gene>
<dbReference type="SUPFAM" id="SSF53335">
    <property type="entry name" value="S-adenosyl-L-methionine-dependent methyltransferases"/>
    <property type="match status" value="1"/>
</dbReference>
<accession>A0A662D3J9</accession>
<dbReference type="InterPro" id="IPR020598">
    <property type="entry name" value="rRNA_Ade_methylase_Trfase_N"/>
</dbReference>
<dbReference type="Gene3D" id="1.10.8.100">
    <property type="entry name" value="Ribosomal RNA adenine dimethylase-like, domain 2"/>
    <property type="match status" value="1"/>
</dbReference>
<dbReference type="PANTHER" id="PTHR11727">
    <property type="entry name" value="DIMETHYLADENOSINE TRANSFERASE"/>
    <property type="match status" value="1"/>
</dbReference>
<feature type="domain" description="Ribosomal RNA adenine methylase transferase N-terminal" evidence="9">
    <location>
        <begin position="32"/>
        <end position="204"/>
    </location>
</feature>
<dbReference type="Gene3D" id="3.40.50.150">
    <property type="entry name" value="Vaccinia Virus protein VP39"/>
    <property type="match status" value="1"/>
</dbReference>
<keyword evidence="4 7" id="KW-0808">Transferase</keyword>
<organism evidence="10 11">
    <name type="scientific">Aerophobetes bacterium</name>
    <dbReference type="NCBI Taxonomy" id="2030807"/>
    <lineage>
        <taxon>Bacteria</taxon>
        <taxon>Candidatus Aerophobota</taxon>
    </lineage>
</organism>
<feature type="binding site" evidence="7 8">
    <location>
        <position position="98"/>
    </location>
    <ligand>
        <name>S-adenosyl-L-methionine</name>
        <dbReference type="ChEBI" id="CHEBI:59789"/>
    </ligand>
</feature>
<comment type="similarity">
    <text evidence="7">Belongs to the class I-like SAM-binding methyltransferase superfamily. rRNA adenine N(6)-methyltransferase family. RsmA subfamily.</text>
</comment>
<evidence type="ECO:0000256" key="7">
    <source>
        <dbReference type="HAMAP-Rule" id="MF_00607"/>
    </source>
</evidence>
<evidence type="ECO:0000256" key="6">
    <source>
        <dbReference type="ARBA" id="ARBA00022884"/>
    </source>
</evidence>
<dbReference type="InterPro" id="IPR011530">
    <property type="entry name" value="rRNA_adenine_dimethylase"/>
</dbReference>
<dbReference type="PROSITE" id="PS01131">
    <property type="entry name" value="RRNA_A_DIMETH"/>
    <property type="match status" value="1"/>
</dbReference>
<evidence type="ECO:0000256" key="2">
    <source>
        <dbReference type="ARBA" id="ARBA00022552"/>
    </source>
</evidence>
<feature type="binding site" evidence="7 8">
    <location>
        <position position="120"/>
    </location>
    <ligand>
        <name>S-adenosyl-L-methionine</name>
        <dbReference type="ChEBI" id="CHEBI:59789"/>
    </ligand>
</feature>
<evidence type="ECO:0000313" key="10">
    <source>
        <dbReference type="EMBL" id="RLE06935.1"/>
    </source>
</evidence>
<dbReference type="SMART" id="SM00650">
    <property type="entry name" value="rADc"/>
    <property type="match status" value="1"/>
</dbReference>
<dbReference type="HAMAP" id="MF_00607">
    <property type="entry name" value="16SrRNA_methyltr_A"/>
    <property type="match status" value="1"/>
</dbReference>
<keyword evidence="2 7" id="KW-0698">rRNA processing</keyword>
<reference evidence="10 11" key="1">
    <citation type="submission" date="2018-06" db="EMBL/GenBank/DDBJ databases">
        <title>Extensive metabolic versatility and redundancy in microbially diverse, dynamic hydrothermal sediments.</title>
        <authorList>
            <person name="Dombrowski N."/>
            <person name="Teske A."/>
            <person name="Baker B.J."/>
        </authorList>
    </citation>
    <scope>NUCLEOTIDE SEQUENCE [LARGE SCALE GENOMIC DNA]</scope>
    <source>
        <strain evidence="10">B7_G13</strain>
    </source>
</reference>
<dbReference type="PROSITE" id="PS51689">
    <property type="entry name" value="SAM_RNA_A_N6_MT"/>
    <property type="match status" value="1"/>
</dbReference>
<dbReference type="InterPro" id="IPR020596">
    <property type="entry name" value="rRNA_Ade_Mease_Trfase_CS"/>
</dbReference>
<dbReference type="InterPro" id="IPR001737">
    <property type="entry name" value="KsgA/Erm"/>
</dbReference>
<evidence type="ECO:0000256" key="8">
    <source>
        <dbReference type="PROSITE-ProRule" id="PRU01026"/>
    </source>
</evidence>
<dbReference type="GO" id="GO:0003723">
    <property type="term" value="F:RNA binding"/>
    <property type="evidence" value="ECO:0007669"/>
    <property type="project" value="UniProtKB-UniRule"/>
</dbReference>
<dbReference type="Pfam" id="PF00398">
    <property type="entry name" value="RrnaAD"/>
    <property type="match status" value="1"/>
</dbReference>
<proteinExistence type="inferred from homology"/>
<dbReference type="FunFam" id="1.10.8.100:FF:000001">
    <property type="entry name" value="Ribosomal RNA small subunit methyltransferase A"/>
    <property type="match status" value="1"/>
</dbReference>
<dbReference type="Proteomes" id="UP000277457">
    <property type="component" value="Unassembled WGS sequence"/>
</dbReference>
<feature type="binding site" evidence="7 8">
    <location>
        <position position="27"/>
    </location>
    <ligand>
        <name>S-adenosyl-L-methionine</name>
        <dbReference type="ChEBI" id="CHEBI:59789"/>
    </ligand>
</feature>
<name>A0A662D3J9_UNCAE</name>
<dbReference type="InterPro" id="IPR023165">
    <property type="entry name" value="rRNA_Ade_diMease-like_C"/>
</dbReference>
<dbReference type="GO" id="GO:0005829">
    <property type="term" value="C:cytosol"/>
    <property type="evidence" value="ECO:0007669"/>
    <property type="project" value="TreeGrafter"/>
</dbReference>